<evidence type="ECO:0000313" key="10">
    <source>
        <dbReference type="Proteomes" id="UP000027135"/>
    </source>
</evidence>
<dbReference type="InterPro" id="IPR013128">
    <property type="entry name" value="Peptidase_C1A"/>
</dbReference>
<dbReference type="PROSITE" id="PS00639">
    <property type="entry name" value="THIOL_PROTEASE_HIS"/>
    <property type="match status" value="1"/>
</dbReference>
<dbReference type="Gene3D" id="3.90.70.10">
    <property type="entry name" value="Cysteine proteinases"/>
    <property type="match status" value="1"/>
</dbReference>
<dbReference type="CDD" id="cd02248">
    <property type="entry name" value="Peptidase_C1A"/>
    <property type="match status" value="1"/>
</dbReference>
<dbReference type="OMA" id="QNGLCRY"/>
<keyword evidence="4" id="KW-0788">Thiol protease</keyword>
<dbReference type="PROSITE" id="PS00139">
    <property type="entry name" value="THIOL_PROTEASE_CYS"/>
    <property type="match status" value="1"/>
</dbReference>
<evidence type="ECO:0000259" key="7">
    <source>
        <dbReference type="SMART" id="SM00645"/>
    </source>
</evidence>
<dbReference type="SMART" id="SM00848">
    <property type="entry name" value="Inhibitor_I29"/>
    <property type="match status" value="1"/>
</dbReference>
<evidence type="ECO:0000313" key="9">
    <source>
        <dbReference type="EMBL" id="KDR16812.1"/>
    </source>
</evidence>
<dbReference type="GO" id="GO:0006508">
    <property type="term" value="P:proteolysis"/>
    <property type="evidence" value="ECO:0007669"/>
    <property type="project" value="UniProtKB-KW"/>
</dbReference>
<dbReference type="GO" id="GO:0008234">
    <property type="term" value="F:cysteine-type peptidase activity"/>
    <property type="evidence" value="ECO:0007669"/>
    <property type="project" value="UniProtKB-KW"/>
</dbReference>
<gene>
    <name evidence="9" type="ORF">L798_09477</name>
</gene>
<evidence type="ECO:0000256" key="2">
    <source>
        <dbReference type="ARBA" id="ARBA00022670"/>
    </source>
</evidence>
<dbReference type="InterPro" id="IPR013201">
    <property type="entry name" value="Prot_inhib_I29"/>
</dbReference>
<keyword evidence="5" id="KW-0865">Zymogen</keyword>
<protein>
    <submittedName>
        <fullName evidence="9">Cathepsin O</fullName>
    </submittedName>
</protein>
<dbReference type="PRINTS" id="PR00705">
    <property type="entry name" value="PAPAIN"/>
</dbReference>
<proteinExistence type="inferred from homology"/>
<dbReference type="STRING" id="136037.A0A067R1K0"/>
<organism evidence="9 10">
    <name type="scientific">Zootermopsis nevadensis</name>
    <name type="common">Dampwood termite</name>
    <dbReference type="NCBI Taxonomy" id="136037"/>
    <lineage>
        <taxon>Eukaryota</taxon>
        <taxon>Metazoa</taxon>
        <taxon>Ecdysozoa</taxon>
        <taxon>Arthropoda</taxon>
        <taxon>Hexapoda</taxon>
        <taxon>Insecta</taxon>
        <taxon>Pterygota</taxon>
        <taxon>Neoptera</taxon>
        <taxon>Polyneoptera</taxon>
        <taxon>Dictyoptera</taxon>
        <taxon>Blattodea</taxon>
        <taxon>Blattoidea</taxon>
        <taxon>Termitoidae</taxon>
        <taxon>Termopsidae</taxon>
        <taxon>Zootermopsis</taxon>
    </lineage>
</organism>
<dbReference type="InterPro" id="IPR039417">
    <property type="entry name" value="Peptidase_C1A_papain-like"/>
</dbReference>
<dbReference type="Pfam" id="PF00112">
    <property type="entry name" value="Peptidase_C1"/>
    <property type="match status" value="1"/>
</dbReference>
<name>A0A067R1K0_ZOONE</name>
<dbReference type="EMBL" id="KK852773">
    <property type="protein sequence ID" value="KDR16812.1"/>
    <property type="molecule type" value="Genomic_DNA"/>
</dbReference>
<dbReference type="OrthoDB" id="498368at2759"/>
<sequence>MAVVWRRVFTVLGLVGLCFFGIPIKVDKNPEIQKEELFKEFLQRFNKSYCINNKTEYAKHYNNFKESLKVIDELNQGRSTNHSALYGITRYSDLSKEEFLHLYLQPRLHDHLHLKKQKQIHNSQKYYFGLSKRALVDDLPMHVDWREKNVITEVRNQKTCGACWAFSTAATVEAMYAIRTGILHKFSIQELIDCAENGNSGCEGGDTCSLLEWLVDKKINIVLDNEYPLVWRTQTCKLKGSEHVIKIASNFSCEYLVGSEDEILKLLAHHGPVAVAVNALNWQNYLGGVIQFHCDGGPEHINHAVQIVGYNRSAPVPHYIVRNSWGAEFGHNGYLYIAIGSNLCGVATEVSTLDVL</sequence>
<evidence type="ECO:0000259" key="8">
    <source>
        <dbReference type="SMART" id="SM00848"/>
    </source>
</evidence>
<keyword evidence="10" id="KW-1185">Reference proteome</keyword>
<dbReference type="AlphaFoldDB" id="A0A067R1K0"/>
<dbReference type="PANTHER" id="PTHR12411">
    <property type="entry name" value="CYSTEINE PROTEASE FAMILY C1-RELATED"/>
    <property type="match status" value="1"/>
</dbReference>
<dbReference type="Pfam" id="PF08246">
    <property type="entry name" value="Inhibitor_I29"/>
    <property type="match status" value="1"/>
</dbReference>
<accession>A0A067R1K0</accession>
<comment type="similarity">
    <text evidence="1">Belongs to the peptidase C1 family.</text>
</comment>
<evidence type="ECO:0000256" key="5">
    <source>
        <dbReference type="ARBA" id="ARBA00023145"/>
    </source>
</evidence>
<dbReference type="InterPro" id="IPR000169">
    <property type="entry name" value="Pept_cys_AS"/>
</dbReference>
<evidence type="ECO:0000256" key="1">
    <source>
        <dbReference type="ARBA" id="ARBA00008455"/>
    </source>
</evidence>
<dbReference type="eggNOG" id="KOG1542">
    <property type="taxonomic scope" value="Eukaryota"/>
</dbReference>
<dbReference type="Proteomes" id="UP000027135">
    <property type="component" value="Unassembled WGS sequence"/>
</dbReference>
<dbReference type="InterPro" id="IPR038765">
    <property type="entry name" value="Papain-like_cys_pep_sf"/>
</dbReference>
<keyword evidence="6" id="KW-1015">Disulfide bond</keyword>
<keyword evidence="3" id="KW-0378">Hydrolase</keyword>
<evidence type="ECO:0000256" key="4">
    <source>
        <dbReference type="ARBA" id="ARBA00022807"/>
    </source>
</evidence>
<reference evidence="9 10" key="1">
    <citation type="journal article" date="2014" name="Nat. Commun.">
        <title>Molecular traces of alternative social organization in a termite genome.</title>
        <authorList>
            <person name="Terrapon N."/>
            <person name="Li C."/>
            <person name="Robertson H.M."/>
            <person name="Ji L."/>
            <person name="Meng X."/>
            <person name="Booth W."/>
            <person name="Chen Z."/>
            <person name="Childers C.P."/>
            <person name="Glastad K.M."/>
            <person name="Gokhale K."/>
            <person name="Gowin J."/>
            <person name="Gronenberg W."/>
            <person name="Hermansen R.A."/>
            <person name="Hu H."/>
            <person name="Hunt B.G."/>
            <person name="Huylmans A.K."/>
            <person name="Khalil S.M."/>
            <person name="Mitchell R.D."/>
            <person name="Munoz-Torres M.C."/>
            <person name="Mustard J.A."/>
            <person name="Pan H."/>
            <person name="Reese J.T."/>
            <person name="Scharf M.E."/>
            <person name="Sun F."/>
            <person name="Vogel H."/>
            <person name="Xiao J."/>
            <person name="Yang W."/>
            <person name="Yang Z."/>
            <person name="Yang Z."/>
            <person name="Zhou J."/>
            <person name="Zhu J."/>
            <person name="Brent C.S."/>
            <person name="Elsik C.G."/>
            <person name="Goodisman M.A."/>
            <person name="Liberles D.A."/>
            <person name="Roe R.M."/>
            <person name="Vargo E.L."/>
            <person name="Vilcinskas A."/>
            <person name="Wang J."/>
            <person name="Bornberg-Bauer E."/>
            <person name="Korb J."/>
            <person name="Zhang G."/>
            <person name="Liebig J."/>
        </authorList>
    </citation>
    <scope>NUCLEOTIDE SEQUENCE [LARGE SCALE GENOMIC DNA]</scope>
    <source>
        <tissue evidence="9">Whole organism</tissue>
    </source>
</reference>
<dbReference type="InterPro" id="IPR000668">
    <property type="entry name" value="Peptidase_C1A_C"/>
</dbReference>
<dbReference type="SMART" id="SM00645">
    <property type="entry name" value="Pept_C1"/>
    <property type="match status" value="1"/>
</dbReference>
<feature type="domain" description="Cathepsin propeptide inhibitor" evidence="8">
    <location>
        <begin position="38"/>
        <end position="99"/>
    </location>
</feature>
<evidence type="ECO:0000256" key="6">
    <source>
        <dbReference type="ARBA" id="ARBA00023157"/>
    </source>
</evidence>
<keyword evidence="2" id="KW-0645">Protease</keyword>
<dbReference type="SUPFAM" id="SSF54001">
    <property type="entry name" value="Cysteine proteinases"/>
    <property type="match status" value="1"/>
</dbReference>
<evidence type="ECO:0000256" key="3">
    <source>
        <dbReference type="ARBA" id="ARBA00022801"/>
    </source>
</evidence>
<dbReference type="InParanoid" id="A0A067R1K0"/>
<dbReference type="InterPro" id="IPR025660">
    <property type="entry name" value="Pept_his_AS"/>
</dbReference>
<feature type="domain" description="Peptidase C1A papain C-terminal" evidence="7">
    <location>
        <begin position="139"/>
        <end position="354"/>
    </location>
</feature>